<dbReference type="GeneID" id="26039359"/>
<proteinExistence type="predicted"/>
<protein>
    <submittedName>
        <fullName evidence="4">Ribosomal protein S10</fullName>
    </submittedName>
</protein>
<evidence type="ECO:0000259" key="3">
    <source>
        <dbReference type="SMART" id="SM01403"/>
    </source>
</evidence>
<gene>
    <name evidence="4" type="primary">rps10</name>
</gene>
<dbReference type="Pfam" id="PF00338">
    <property type="entry name" value="Ribosomal_S10"/>
    <property type="match status" value="1"/>
</dbReference>
<dbReference type="InterPro" id="IPR036838">
    <property type="entry name" value="Ribosomal_uS10_dom_sf"/>
</dbReference>
<dbReference type="SMART" id="SM01403">
    <property type="entry name" value="Ribosomal_S10"/>
    <property type="match status" value="1"/>
</dbReference>
<evidence type="ECO:0000256" key="2">
    <source>
        <dbReference type="ARBA" id="ARBA00023274"/>
    </source>
</evidence>
<name>A0A0U2HL00_FISSO</name>
<keyword evidence="1 4" id="KW-0689">Ribosomal protein</keyword>
<feature type="domain" description="Small ribosomal subunit protein uS10" evidence="3">
    <location>
        <begin position="5"/>
        <end position="100"/>
    </location>
</feature>
<dbReference type="EMBL" id="KT363689">
    <property type="protein sequence ID" value="ALG35783.1"/>
    <property type="molecule type" value="Genomic_DNA"/>
</dbReference>
<dbReference type="GO" id="GO:1990904">
    <property type="term" value="C:ribonucleoprotein complex"/>
    <property type="evidence" value="ECO:0007669"/>
    <property type="project" value="UniProtKB-KW"/>
</dbReference>
<organism evidence="4">
    <name type="scientific">Fistulifera solaris</name>
    <name type="common">Oleaginous diatom</name>
    <dbReference type="NCBI Taxonomy" id="1519565"/>
    <lineage>
        <taxon>Eukaryota</taxon>
        <taxon>Sar</taxon>
        <taxon>Stramenopiles</taxon>
        <taxon>Ochrophyta</taxon>
        <taxon>Bacillariophyta</taxon>
        <taxon>Bacillariophyceae</taxon>
        <taxon>Bacillariophycidae</taxon>
        <taxon>Naviculales</taxon>
        <taxon>Naviculaceae</taxon>
        <taxon>Fistulifera</taxon>
    </lineage>
</organism>
<geneLocation type="mitochondrion" evidence="4"/>
<evidence type="ECO:0000256" key="1">
    <source>
        <dbReference type="ARBA" id="ARBA00022980"/>
    </source>
</evidence>
<accession>A0A0U2HL00</accession>
<keyword evidence="4" id="KW-0496">Mitochondrion</keyword>
<dbReference type="InterPro" id="IPR027486">
    <property type="entry name" value="Ribosomal_uS10_dom"/>
</dbReference>
<sequence>MKAYHITFSSKNKNSLNNAFLFLLNDFKKSGLKKHFKKKTKRRILTILKSPHVNKKAQEQFESHMFSRQLSSYNFNKFKNVFFLKNIKEKILSDLKLKIKLSLNKKKEKSLEISMFHPNNFKIRNYTKKLNQSVELNKKRANNLTQFSTKQIQTLNMLKVFDVYGELIINNS</sequence>
<dbReference type="Gene3D" id="3.30.70.600">
    <property type="entry name" value="Ribosomal protein S10 domain"/>
    <property type="match status" value="1"/>
</dbReference>
<keyword evidence="2" id="KW-0687">Ribonucleoprotein</keyword>
<dbReference type="SUPFAM" id="SSF54999">
    <property type="entry name" value="Ribosomal protein S10"/>
    <property type="match status" value="1"/>
</dbReference>
<dbReference type="GO" id="GO:0005840">
    <property type="term" value="C:ribosome"/>
    <property type="evidence" value="ECO:0007669"/>
    <property type="project" value="UniProtKB-KW"/>
</dbReference>
<dbReference type="AlphaFoldDB" id="A0A0U2HL00"/>
<dbReference type="RefSeq" id="YP_009167315.1">
    <property type="nucleotide sequence ID" value="NC_027978.1"/>
</dbReference>
<reference evidence="4" key="1">
    <citation type="journal article" date="2015" name="Mitochondrial DNA">
        <title>Complete mitochondrial genome of Fistulifera solaris (Bacillariophycidae).</title>
        <authorList>
            <person name="Tang X."/>
            <person name="Bi G."/>
        </authorList>
    </citation>
    <scope>NUCLEOTIDE SEQUENCE</scope>
</reference>
<evidence type="ECO:0000313" key="4">
    <source>
        <dbReference type="EMBL" id="ALG35783.1"/>
    </source>
</evidence>